<dbReference type="EMBL" id="KT176190">
    <property type="protein sequence ID" value="AKU42736.1"/>
    <property type="molecule type" value="Genomic_DNA"/>
</dbReference>
<name>A0A0K1LJP4_9CAUD</name>
<dbReference type="KEGG" id="vg:26629799"/>
<evidence type="ECO:0000313" key="1">
    <source>
        <dbReference type="EMBL" id="AKU42736.1"/>
    </source>
</evidence>
<proteinExistence type="predicted"/>
<sequence length="65" mass="7683">MGFTMKTELIYTEKLNGGKVWKLLIKGSPTDQFMATCVGLYTRPTKKMIRQFKRLHRSFYSTFEK</sequence>
<dbReference type="Proteomes" id="UP000203373">
    <property type="component" value="Segment"/>
</dbReference>
<keyword evidence="2" id="KW-1185">Reference proteome</keyword>
<reference evidence="2" key="1">
    <citation type="submission" date="2015-06" db="EMBL/GenBank/DDBJ databases">
        <title>Isolation and characterization of a T4-like phage QL01 with wide host range against APEC.</title>
        <authorList>
            <person name="Xu J."/>
            <person name="Chen M."/>
            <person name="Zhang W."/>
        </authorList>
    </citation>
    <scope>NUCLEOTIDE SEQUENCE [LARGE SCALE GENOMIC DNA]</scope>
</reference>
<gene>
    <name evidence="1" type="ORF">QL01_79</name>
</gene>
<dbReference type="GeneID" id="26629799"/>
<dbReference type="RefSeq" id="YP_009202810.1">
    <property type="nucleotide sequence ID" value="NC_028847.1"/>
</dbReference>
<accession>A0A0K1LJP4</accession>
<dbReference type="Pfam" id="PF23945">
    <property type="entry name" value="DUF7279"/>
    <property type="match status" value="1"/>
</dbReference>
<evidence type="ECO:0000313" key="2">
    <source>
        <dbReference type="Proteomes" id="UP000203373"/>
    </source>
</evidence>
<protein>
    <submittedName>
        <fullName evidence="1">Uncharacterized protein</fullName>
    </submittedName>
</protein>
<dbReference type="InterPro" id="IPR055703">
    <property type="entry name" value="DUF7279"/>
</dbReference>
<organism evidence="1 2">
    <name type="scientific">Escherichia phage QL01</name>
    <dbReference type="NCBI Taxonomy" id="1673871"/>
    <lineage>
        <taxon>Viruses</taxon>
        <taxon>Duplodnaviria</taxon>
        <taxon>Heunggongvirae</taxon>
        <taxon>Uroviricota</taxon>
        <taxon>Caudoviricetes</taxon>
        <taxon>Pantevenvirales</taxon>
        <taxon>Straboviridae</taxon>
        <taxon>Tevenvirinae</taxon>
        <taxon>Dhakavirus</taxon>
        <taxon>Dhakavirus ql01</taxon>
    </lineage>
</organism>